<gene>
    <name evidence="3" type="ORF">C0Q70_17474</name>
</gene>
<evidence type="ECO:0000313" key="4">
    <source>
        <dbReference type="Proteomes" id="UP000245119"/>
    </source>
</evidence>
<dbReference type="Gene3D" id="3.90.190.10">
    <property type="entry name" value="Protein tyrosine phosphatase superfamily"/>
    <property type="match status" value="1"/>
</dbReference>
<feature type="region of interest" description="Disordered" evidence="1">
    <location>
        <begin position="234"/>
        <end position="277"/>
    </location>
</feature>
<sequence length="575" mass="64188">MLDEDVTVVSRDVIVMLRTLKVVWWCREAVTVCKVYKNSLVGKCSTNSRRQQGLYWPKSGSLQWEPFIVELVGSNSQNGILTRTLTLVHKYHRHEDPRCIRQFHFRDWGQVTGCFRKTMEKSTQASSQHGRQKLLQMLHLDQCSLDSTPVLLHCADGVSGSGVVVALALIIRRMREEGQEQYKFLYKCLWDYTNMNKPGGVFSAGLDSYRSSYPQGLNGLGEWRQSFAGPDNIYNDLDQDSKSSSSSSSSSDDRSPRASKRRSHARQWSPGHQNSFSYLRRQGSLGSRRFLSPTMELLSPGNLSAKPVYSISGSSASTDDYSADLPTMTVPSIFVRKSTQPRLSRQTFRSSPSLVSRHLSWSPARGSVSQRLSYSAPKRRSTLSPGYRYSMHGMMTTRDNMGKMATSRDADTFYFKQHSLYPDLSAQTGVVQESGTSNSYVSSLSASHLSTAGGGTFKRSSVWTTSGSPVGRSNVKSPSPRNLSALPIRRSFPSLSSPNRRLTSPHNTLQVPQRQSLARQRFVDQRSSSAAARVSPQRSESRVKKVTELLDDDGVFYHSEVTDTVMNISSSSDNI</sequence>
<evidence type="ECO:0000256" key="1">
    <source>
        <dbReference type="SAM" id="MobiDB-lite"/>
    </source>
</evidence>
<evidence type="ECO:0000259" key="2">
    <source>
        <dbReference type="PROSITE" id="PS50055"/>
    </source>
</evidence>
<proteinExistence type="predicted"/>
<dbReference type="GO" id="GO:0004725">
    <property type="term" value="F:protein tyrosine phosphatase activity"/>
    <property type="evidence" value="ECO:0007669"/>
    <property type="project" value="InterPro"/>
</dbReference>
<dbReference type="Pfam" id="PF00102">
    <property type="entry name" value="Y_phosphatase"/>
    <property type="match status" value="1"/>
</dbReference>
<comment type="caution">
    <text evidence="3">The sequence shown here is derived from an EMBL/GenBank/DDBJ whole genome shotgun (WGS) entry which is preliminary data.</text>
</comment>
<feature type="compositionally biased region" description="Polar residues" evidence="1">
    <location>
        <begin position="458"/>
        <end position="468"/>
    </location>
</feature>
<dbReference type="SUPFAM" id="SSF52799">
    <property type="entry name" value="(Phosphotyrosine protein) phosphatases II"/>
    <property type="match status" value="1"/>
</dbReference>
<organism evidence="3 4">
    <name type="scientific">Pomacea canaliculata</name>
    <name type="common">Golden apple snail</name>
    <dbReference type="NCBI Taxonomy" id="400727"/>
    <lineage>
        <taxon>Eukaryota</taxon>
        <taxon>Metazoa</taxon>
        <taxon>Spiralia</taxon>
        <taxon>Lophotrochozoa</taxon>
        <taxon>Mollusca</taxon>
        <taxon>Gastropoda</taxon>
        <taxon>Caenogastropoda</taxon>
        <taxon>Architaenioglossa</taxon>
        <taxon>Ampullarioidea</taxon>
        <taxon>Ampullariidae</taxon>
        <taxon>Pomacea</taxon>
    </lineage>
</organism>
<feature type="compositionally biased region" description="Polar residues" evidence="1">
    <location>
        <begin position="493"/>
        <end position="515"/>
    </location>
</feature>
<evidence type="ECO:0000313" key="3">
    <source>
        <dbReference type="EMBL" id="PVD21675.1"/>
    </source>
</evidence>
<accession>A0A2T7NKI5</accession>
<keyword evidence="4" id="KW-1185">Reference proteome</keyword>
<dbReference type="EMBL" id="PZQS01000011">
    <property type="protein sequence ID" value="PVD21675.1"/>
    <property type="molecule type" value="Genomic_DNA"/>
</dbReference>
<feature type="region of interest" description="Disordered" evidence="1">
    <location>
        <begin position="451"/>
        <end position="515"/>
    </location>
</feature>
<dbReference type="InterPro" id="IPR029021">
    <property type="entry name" value="Prot-tyrosine_phosphatase-like"/>
</dbReference>
<dbReference type="InterPro" id="IPR000242">
    <property type="entry name" value="PTP_cat"/>
</dbReference>
<name>A0A2T7NKI5_POMCA</name>
<dbReference type="STRING" id="400727.A0A2T7NKI5"/>
<dbReference type="PROSITE" id="PS50055">
    <property type="entry name" value="TYR_PHOSPHATASE_PTP"/>
    <property type="match status" value="1"/>
</dbReference>
<protein>
    <recommendedName>
        <fullName evidence="2">Tyrosine-protein phosphatase domain-containing protein</fullName>
    </recommendedName>
</protein>
<dbReference type="Proteomes" id="UP000245119">
    <property type="component" value="Linkage Group LG11"/>
</dbReference>
<dbReference type="AlphaFoldDB" id="A0A2T7NKI5"/>
<reference evidence="3 4" key="1">
    <citation type="submission" date="2018-04" db="EMBL/GenBank/DDBJ databases">
        <title>The genome of golden apple snail Pomacea canaliculata provides insight into stress tolerance and invasive adaptation.</title>
        <authorList>
            <person name="Liu C."/>
            <person name="Liu B."/>
            <person name="Ren Y."/>
            <person name="Zhang Y."/>
            <person name="Wang H."/>
            <person name="Li S."/>
            <person name="Jiang F."/>
            <person name="Yin L."/>
            <person name="Zhang G."/>
            <person name="Qian W."/>
            <person name="Fan W."/>
        </authorList>
    </citation>
    <scope>NUCLEOTIDE SEQUENCE [LARGE SCALE GENOMIC DNA]</scope>
    <source>
        <strain evidence="3">SZHN2017</strain>
        <tissue evidence="3">Muscle</tissue>
    </source>
</reference>
<feature type="domain" description="Tyrosine-protein phosphatase" evidence="2">
    <location>
        <begin position="1"/>
        <end position="213"/>
    </location>
</feature>